<dbReference type="RefSeq" id="WP_036662945.1">
    <property type="nucleotide sequence ID" value="NZ_CP032412.1"/>
</dbReference>
<evidence type="ECO:0000313" key="2">
    <source>
        <dbReference type="EMBL" id="AYB44465.1"/>
    </source>
</evidence>
<dbReference type="EMBL" id="CP032412">
    <property type="protein sequence ID" value="AYB44475.1"/>
    <property type="molecule type" value="Genomic_DNA"/>
</dbReference>
<proteinExistence type="predicted"/>
<accession>A0A385TTM4</accession>
<organism evidence="2 4">
    <name type="scientific">Paenibacillus lautus</name>
    <name type="common">Bacillus lautus</name>
    <dbReference type="NCBI Taxonomy" id="1401"/>
    <lineage>
        <taxon>Bacteria</taxon>
        <taxon>Bacillati</taxon>
        <taxon>Bacillota</taxon>
        <taxon>Bacilli</taxon>
        <taxon>Bacillales</taxon>
        <taxon>Paenibacillaceae</taxon>
        <taxon>Paenibacillus</taxon>
    </lineage>
</organism>
<gene>
    <name evidence="2" type="ORF">D5F53_14810</name>
    <name evidence="3" type="ORF">D5F53_14880</name>
</gene>
<dbReference type="EMBL" id="CP032412">
    <property type="protein sequence ID" value="AYB44465.1"/>
    <property type="molecule type" value="Genomic_DNA"/>
</dbReference>
<dbReference type="AlphaFoldDB" id="A0A385TTM4"/>
<keyword evidence="1" id="KW-0472">Membrane</keyword>
<feature type="transmembrane region" description="Helical" evidence="1">
    <location>
        <begin position="42"/>
        <end position="64"/>
    </location>
</feature>
<reference evidence="2 4" key="1">
    <citation type="submission" date="2018-09" db="EMBL/GenBank/DDBJ databases">
        <title>Genome Sequence of Paenibacillus lautus Strain E7593-69, Azo Dye-Degrading Bacteria, Isolated from Commercial Tattoo Inks.</title>
        <authorList>
            <person name="Nho S.W."/>
            <person name="Kim S.-J."/>
            <person name="Kweon O."/>
            <person name="Cerniglia C.E."/>
        </authorList>
    </citation>
    <scope>NUCLEOTIDE SEQUENCE [LARGE SCALE GENOMIC DNA]</scope>
    <source>
        <strain evidence="2 4">E7593-69</strain>
    </source>
</reference>
<evidence type="ECO:0000313" key="3">
    <source>
        <dbReference type="EMBL" id="AYB44475.1"/>
    </source>
</evidence>
<keyword evidence="1" id="KW-1133">Transmembrane helix</keyword>
<dbReference type="Proteomes" id="UP000266552">
    <property type="component" value="Chromosome"/>
</dbReference>
<dbReference type="InterPro" id="IPR045946">
    <property type="entry name" value="DUF6366"/>
</dbReference>
<keyword evidence="4" id="KW-1185">Reference proteome</keyword>
<name>A0A385TTM4_PAELA</name>
<protein>
    <recommendedName>
        <fullName evidence="5">Phage capsid protein</fullName>
    </recommendedName>
</protein>
<dbReference type="KEGG" id="plw:D5F53_14810"/>
<sequence>MSKDYETPERTRERLRQEELENNPFGHMNHGNSRARYSIVDLGWKGTLVLTIVIIVGLIVVQYFY</sequence>
<evidence type="ECO:0000313" key="4">
    <source>
        <dbReference type="Proteomes" id="UP000266552"/>
    </source>
</evidence>
<dbReference type="Pfam" id="PF19893">
    <property type="entry name" value="DUF6366"/>
    <property type="match status" value="1"/>
</dbReference>
<keyword evidence="1" id="KW-0812">Transmembrane</keyword>
<evidence type="ECO:0008006" key="5">
    <source>
        <dbReference type="Google" id="ProtNLM"/>
    </source>
</evidence>
<dbReference type="KEGG" id="plw:D5F53_14880"/>
<evidence type="ECO:0000256" key="1">
    <source>
        <dbReference type="SAM" id="Phobius"/>
    </source>
</evidence>